<reference evidence="1" key="2">
    <citation type="submission" date="2023-01" db="EMBL/GenBank/DDBJ databases">
        <title>Draft genome sequence of Litoribrevibacter albus strain NBRC 110071.</title>
        <authorList>
            <person name="Sun Q."/>
            <person name="Mori K."/>
        </authorList>
    </citation>
    <scope>NUCLEOTIDE SEQUENCE</scope>
    <source>
        <strain evidence="1">NBRC 110071</strain>
    </source>
</reference>
<dbReference type="AlphaFoldDB" id="A0AA37SBQ3"/>
<proteinExistence type="predicted"/>
<accession>A0AA37SBQ3</accession>
<dbReference type="EMBL" id="BSNM01000015">
    <property type="protein sequence ID" value="GLQ32416.1"/>
    <property type="molecule type" value="Genomic_DNA"/>
</dbReference>
<dbReference type="Gene3D" id="1.10.10.1130">
    <property type="entry name" value="Uncharacterised protein PF10982, DUF2789"/>
    <property type="match status" value="1"/>
</dbReference>
<dbReference type="InterPro" id="IPR021250">
    <property type="entry name" value="DUF2789"/>
</dbReference>
<evidence type="ECO:0000313" key="1">
    <source>
        <dbReference type="EMBL" id="GLQ32416.1"/>
    </source>
</evidence>
<comment type="caution">
    <text evidence="1">The sequence shown here is derived from an EMBL/GenBank/DDBJ whole genome shotgun (WGS) entry which is preliminary data.</text>
</comment>
<keyword evidence="2" id="KW-1185">Reference proteome</keyword>
<dbReference type="Proteomes" id="UP001161389">
    <property type="component" value="Unassembled WGS sequence"/>
</dbReference>
<reference evidence="1" key="1">
    <citation type="journal article" date="2014" name="Int. J. Syst. Evol. Microbiol.">
        <title>Complete genome sequence of Corynebacterium casei LMG S-19264T (=DSM 44701T), isolated from a smear-ripened cheese.</title>
        <authorList>
            <consortium name="US DOE Joint Genome Institute (JGI-PGF)"/>
            <person name="Walter F."/>
            <person name="Albersmeier A."/>
            <person name="Kalinowski J."/>
            <person name="Ruckert C."/>
        </authorList>
    </citation>
    <scope>NUCLEOTIDE SEQUENCE</scope>
    <source>
        <strain evidence="1">NBRC 110071</strain>
    </source>
</reference>
<evidence type="ECO:0008006" key="3">
    <source>
        <dbReference type="Google" id="ProtNLM"/>
    </source>
</evidence>
<sequence>MLNNVFHLWSIYYIGSLDFADYSHITKHNFVLGTTMDTSNHFEFSTLFSQLGLASDQESINQFIQNHHISGSIRLDEAPFWTSSQASFLREAIEEDSDWAEAVDHLDSELRH</sequence>
<organism evidence="1 2">
    <name type="scientific">Litoribrevibacter albus</name>
    <dbReference type="NCBI Taxonomy" id="1473156"/>
    <lineage>
        <taxon>Bacteria</taxon>
        <taxon>Pseudomonadati</taxon>
        <taxon>Pseudomonadota</taxon>
        <taxon>Gammaproteobacteria</taxon>
        <taxon>Oceanospirillales</taxon>
        <taxon>Oceanospirillaceae</taxon>
        <taxon>Litoribrevibacter</taxon>
    </lineage>
</organism>
<evidence type="ECO:0000313" key="2">
    <source>
        <dbReference type="Proteomes" id="UP001161389"/>
    </source>
</evidence>
<dbReference type="Pfam" id="PF10982">
    <property type="entry name" value="DUF2789"/>
    <property type="match status" value="1"/>
</dbReference>
<dbReference type="InterPro" id="IPR038086">
    <property type="entry name" value="DUF2789_sf"/>
</dbReference>
<name>A0AA37SBQ3_9GAMM</name>
<protein>
    <recommendedName>
        <fullName evidence="3">DUF2789 domain-containing protein</fullName>
    </recommendedName>
</protein>
<gene>
    <name evidence="1" type="ORF">GCM10007876_28950</name>
</gene>